<dbReference type="RefSeq" id="WP_253868161.1">
    <property type="nucleotide sequence ID" value="NZ_BAABHM010000016.1"/>
</dbReference>
<dbReference type="EMBL" id="BAABHM010000016">
    <property type="protein sequence ID" value="GAA4711140.1"/>
    <property type="molecule type" value="Genomic_DNA"/>
</dbReference>
<reference evidence="3" key="1">
    <citation type="journal article" date="2019" name="Int. J. Syst. Evol. Microbiol.">
        <title>The Global Catalogue of Microorganisms (GCM) 10K type strain sequencing project: providing services to taxonomists for standard genome sequencing and annotation.</title>
        <authorList>
            <consortium name="The Broad Institute Genomics Platform"/>
            <consortium name="The Broad Institute Genome Sequencing Center for Infectious Disease"/>
            <person name="Wu L."/>
            <person name="Ma J."/>
        </authorList>
    </citation>
    <scope>NUCLEOTIDE SEQUENCE [LARGE SCALE GENOMIC DNA]</scope>
    <source>
        <strain evidence="3">JCM 17975</strain>
    </source>
</reference>
<evidence type="ECO:0000259" key="1">
    <source>
        <dbReference type="Pfam" id="PF07969"/>
    </source>
</evidence>
<dbReference type="InterPro" id="IPR032466">
    <property type="entry name" value="Metal_Hydrolase"/>
</dbReference>
<evidence type="ECO:0000313" key="2">
    <source>
        <dbReference type="EMBL" id="GAA4711140.1"/>
    </source>
</evidence>
<dbReference type="PANTHER" id="PTHR22642:SF2">
    <property type="entry name" value="PROTEIN LONG AFTER FAR-RED 3"/>
    <property type="match status" value="1"/>
</dbReference>
<dbReference type="SUPFAM" id="SSF51556">
    <property type="entry name" value="Metallo-dependent hydrolases"/>
    <property type="match status" value="1"/>
</dbReference>
<name>A0ABP8XPL1_9MICO</name>
<sequence>MSQPVRSSAVPSHAARSILYRNGVIHSSADPNAQAILVDDGVVAWLGANDTAAGLAARADRVIDLDGALVTPGFVDAHAHVLETGLSSDAVDLTPAGGVHCLADALAALHDGARRLAAADPSGDQVLLAFGWDEQAWPEQRTFTRQELDDACDGRPVYAARVDVHSAVVSTSMAARAGIERDPAWTGTGMFGSGWSDAPADTGIVTADLHHTVRDVAHALSPERRTRLYRETLAAWAARGIVSVHEMSGEHLDTRAGLAELYAMTAGSMTAEALSDDGVPALPHLAAYRGELCQTTDDARALLAELPFLTGIGGDLNVDGSIGSRTAALRGPYADLPVDPSSGSFTGALTNPDGTPWTGNLYLSAEQIAHHLAAVQGARGQAGVQAAFHVIGDRAMDTMVLGLQLAAQLTSESAVRAGHHRIEHGLFVDAVTLAALLVQGVGLSVQPAFDSAFGGSKGVYASRLGAPRAGSLMPFADLAQAGVPLAFGSDTPVTPVDPWQGVRAATRHEDPAQRISAGAAFRAHTRGGWRLAGLDHTGAGQLRVGAPAHLAVWRAEQLGVQAAPGRLSSWSEEARAGTPLLPDLSPDAVEPECLHTLRDGVVLHDTF</sequence>
<dbReference type="Gene3D" id="3.10.310.70">
    <property type="match status" value="1"/>
</dbReference>
<dbReference type="Proteomes" id="UP001500843">
    <property type="component" value="Unassembled WGS sequence"/>
</dbReference>
<keyword evidence="3" id="KW-1185">Reference proteome</keyword>
<dbReference type="InterPro" id="IPR013108">
    <property type="entry name" value="Amidohydro_3"/>
</dbReference>
<feature type="domain" description="Amidohydrolase 3" evidence="1">
    <location>
        <begin position="61"/>
        <end position="602"/>
    </location>
</feature>
<dbReference type="SUPFAM" id="SSF51338">
    <property type="entry name" value="Composite domain of metallo-dependent hydrolases"/>
    <property type="match status" value="1"/>
</dbReference>
<dbReference type="Pfam" id="PF07969">
    <property type="entry name" value="Amidohydro_3"/>
    <property type="match status" value="1"/>
</dbReference>
<gene>
    <name evidence="2" type="ORF">GCM10023198_37430</name>
</gene>
<organism evidence="2 3">
    <name type="scientific">Promicromonospora umidemergens</name>
    <dbReference type="NCBI Taxonomy" id="629679"/>
    <lineage>
        <taxon>Bacteria</taxon>
        <taxon>Bacillati</taxon>
        <taxon>Actinomycetota</taxon>
        <taxon>Actinomycetes</taxon>
        <taxon>Micrococcales</taxon>
        <taxon>Promicromonosporaceae</taxon>
        <taxon>Promicromonospora</taxon>
    </lineage>
</organism>
<evidence type="ECO:0000313" key="3">
    <source>
        <dbReference type="Proteomes" id="UP001500843"/>
    </source>
</evidence>
<proteinExistence type="predicted"/>
<dbReference type="Gene3D" id="2.30.40.10">
    <property type="entry name" value="Urease, subunit C, domain 1"/>
    <property type="match status" value="1"/>
</dbReference>
<accession>A0ABP8XPL1</accession>
<comment type="caution">
    <text evidence="2">The sequence shown here is derived from an EMBL/GenBank/DDBJ whole genome shotgun (WGS) entry which is preliminary data.</text>
</comment>
<dbReference type="PANTHER" id="PTHR22642">
    <property type="entry name" value="IMIDAZOLONEPROPIONASE"/>
    <property type="match status" value="1"/>
</dbReference>
<protein>
    <submittedName>
        <fullName evidence="2">Amidohydrolase</fullName>
    </submittedName>
</protein>
<dbReference type="InterPro" id="IPR011059">
    <property type="entry name" value="Metal-dep_hydrolase_composite"/>
</dbReference>
<dbReference type="Gene3D" id="3.20.20.140">
    <property type="entry name" value="Metal-dependent hydrolases"/>
    <property type="match status" value="1"/>
</dbReference>